<dbReference type="InterPro" id="IPR001208">
    <property type="entry name" value="MCM_dom"/>
</dbReference>
<dbReference type="Gene3D" id="2.20.28.10">
    <property type="match status" value="1"/>
</dbReference>
<dbReference type="PANTHER" id="PTHR11630">
    <property type="entry name" value="DNA REPLICATION LICENSING FACTOR MCM FAMILY MEMBER"/>
    <property type="match status" value="1"/>
</dbReference>
<evidence type="ECO:0000259" key="5">
    <source>
        <dbReference type="PROSITE" id="PS50051"/>
    </source>
</evidence>
<dbReference type="GO" id="GO:0042555">
    <property type="term" value="C:MCM complex"/>
    <property type="evidence" value="ECO:0007669"/>
    <property type="project" value="UniProtKB-ARBA"/>
</dbReference>
<dbReference type="PRINTS" id="PR01657">
    <property type="entry name" value="MCMFAMILY"/>
</dbReference>
<dbReference type="InterPro" id="IPR012340">
    <property type="entry name" value="NA-bd_OB-fold"/>
</dbReference>
<dbReference type="InterPro" id="IPR033762">
    <property type="entry name" value="MCM_OB"/>
</dbReference>
<dbReference type="SUPFAM" id="SSF50249">
    <property type="entry name" value="Nucleic acid-binding proteins"/>
    <property type="match status" value="1"/>
</dbReference>
<dbReference type="GO" id="GO:0003697">
    <property type="term" value="F:single-stranded DNA binding"/>
    <property type="evidence" value="ECO:0007669"/>
    <property type="project" value="TreeGrafter"/>
</dbReference>
<dbReference type="InterPro" id="IPR031327">
    <property type="entry name" value="MCM"/>
</dbReference>
<name>A0A4P9YHY1_ROZAC</name>
<gene>
    <name evidence="6" type="ORF">ROZALSC1DRAFT_30363</name>
</gene>
<reference evidence="7" key="1">
    <citation type="journal article" date="2018" name="Nat. Microbiol.">
        <title>Leveraging single-cell genomics to expand the fungal tree of life.</title>
        <authorList>
            <person name="Ahrendt S.R."/>
            <person name="Quandt C.A."/>
            <person name="Ciobanu D."/>
            <person name="Clum A."/>
            <person name="Salamov A."/>
            <person name="Andreopoulos B."/>
            <person name="Cheng J.F."/>
            <person name="Woyke T."/>
            <person name="Pelin A."/>
            <person name="Henrissat B."/>
            <person name="Reynolds N.K."/>
            <person name="Benny G.L."/>
            <person name="Smith M.E."/>
            <person name="James T.Y."/>
            <person name="Grigoriev I.V."/>
        </authorList>
    </citation>
    <scope>NUCLEOTIDE SEQUENCE [LARGE SCALE GENOMIC DNA]</scope>
    <source>
        <strain evidence="7">CSF55</strain>
    </source>
</reference>
<dbReference type="GO" id="GO:0043596">
    <property type="term" value="C:nuclear replication fork"/>
    <property type="evidence" value="ECO:0007669"/>
    <property type="project" value="UniProtKB-ARBA"/>
</dbReference>
<evidence type="ECO:0000256" key="4">
    <source>
        <dbReference type="RuleBase" id="RU004070"/>
    </source>
</evidence>
<dbReference type="Gene3D" id="2.40.50.140">
    <property type="entry name" value="Nucleic acid-binding proteins"/>
    <property type="match status" value="1"/>
</dbReference>
<dbReference type="GO" id="GO:0031261">
    <property type="term" value="C:DNA replication preinitiation complex"/>
    <property type="evidence" value="ECO:0007669"/>
    <property type="project" value="UniProtKB-ARBA"/>
</dbReference>
<keyword evidence="2 4" id="KW-0067">ATP-binding</keyword>
<evidence type="ECO:0000313" key="6">
    <source>
        <dbReference type="EMBL" id="RKP17880.1"/>
    </source>
</evidence>
<dbReference type="EMBL" id="ML005642">
    <property type="protein sequence ID" value="RKP17880.1"/>
    <property type="molecule type" value="Genomic_DNA"/>
</dbReference>
<evidence type="ECO:0000256" key="3">
    <source>
        <dbReference type="ARBA" id="ARBA00023125"/>
    </source>
</evidence>
<evidence type="ECO:0000256" key="2">
    <source>
        <dbReference type="ARBA" id="ARBA00022840"/>
    </source>
</evidence>
<protein>
    <submittedName>
        <fullName evidence="6">MCM-domain-containing protein</fullName>
    </submittedName>
</protein>
<dbReference type="InterPro" id="IPR041562">
    <property type="entry name" value="MCM_lid"/>
</dbReference>
<dbReference type="GO" id="GO:0017116">
    <property type="term" value="F:single-stranded DNA helicase activity"/>
    <property type="evidence" value="ECO:0007669"/>
    <property type="project" value="TreeGrafter"/>
</dbReference>
<comment type="similarity">
    <text evidence="4">Belongs to the MCM family.</text>
</comment>
<sequence>AYWSAKANIHTRFENLPEHPEFLHYSLPGSDLSGMFIAFNGTVIKAGTNKTQERAKMFKCKKCKAMFEIAVDDALKDPEYACVGTQFEMITDPNYQEIRVQEQVGRLEIGTMPKAITVILKNDLVNKVKVGDNVSAIGTLIRKWKVTKPNEPCVLDLVFVGNNIIQTNEKTSILSISDNIKKEFKLFWESRRENELLGRNFIVQQFCPNIFGRFQVKLAVLLLLLGGNSKNGTNGTKTRGEPHVLLLGDPSTAKSQFLKAAALLSPRSILTTGTGTSTAGLTVSAVRESGSWSLEAGALVLADRGICCIDEFGCVSTSDRMAIHEAMEQQTLSIAKAGIVCKLNTRCSILAATNPKGNFDTKESLASNSSLSSPLLSRFDLILLLIDRKDKDLDSCIADCILRDEKSETENEWSLEKLKMFINFAKNEFAPELTENASNIITAYYQLQRSQEDAASGRTTMRLLESMIRLTQAHAKLLFHEKAEIFDAVSVVLLFESAMHNGMIFGNTSFLIDSLFQENPNDEYQAMGTSPFLCLLRIHSIGITQSRLFILSISNYLINPSLLASLPEQ</sequence>
<dbReference type="GO" id="GO:0006279">
    <property type="term" value="P:premeiotic DNA replication"/>
    <property type="evidence" value="ECO:0007669"/>
    <property type="project" value="UniProtKB-ARBA"/>
</dbReference>
<dbReference type="GO" id="GO:0005656">
    <property type="term" value="C:nuclear pre-replicative complex"/>
    <property type="evidence" value="ECO:0007669"/>
    <property type="project" value="UniProtKB-ARBA"/>
</dbReference>
<evidence type="ECO:0000256" key="1">
    <source>
        <dbReference type="ARBA" id="ARBA00022741"/>
    </source>
</evidence>
<dbReference type="Pfam" id="PF17207">
    <property type="entry name" value="MCM_OB"/>
    <property type="match status" value="1"/>
</dbReference>
<feature type="non-terminal residue" evidence="6">
    <location>
        <position position="1"/>
    </location>
</feature>
<dbReference type="Gene3D" id="3.40.50.300">
    <property type="entry name" value="P-loop containing nucleotide triphosphate hydrolases"/>
    <property type="match status" value="1"/>
</dbReference>
<dbReference type="Pfam" id="PF00493">
    <property type="entry name" value="MCM"/>
    <property type="match status" value="1"/>
</dbReference>
<dbReference type="GO" id="GO:0005524">
    <property type="term" value="F:ATP binding"/>
    <property type="evidence" value="ECO:0007669"/>
    <property type="project" value="UniProtKB-KW"/>
</dbReference>
<keyword evidence="3 4" id="KW-0238">DNA-binding</keyword>
<dbReference type="InterPro" id="IPR027417">
    <property type="entry name" value="P-loop_NTPase"/>
</dbReference>
<organism evidence="6 7">
    <name type="scientific">Rozella allomycis (strain CSF55)</name>
    <dbReference type="NCBI Taxonomy" id="988480"/>
    <lineage>
        <taxon>Eukaryota</taxon>
        <taxon>Fungi</taxon>
        <taxon>Fungi incertae sedis</taxon>
        <taxon>Cryptomycota</taxon>
        <taxon>Cryptomycota incertae sedis</taxon>
        <taxon>Rozella</taxon>
    </lineage>
</organism>
<keyword evidence="1 4" id="KW-0547">Nucleotide-binding</keyword>
<dbReference type="PROSITE" id="PS50051">
    <property type="entry name" value="MCM_2"/>
    <property type="match status" value="1"/>
</dbReference>
<dbReference type="SUPFAM" id="SSF52540">
    <property type="entry name" value="P-loop containing nucleoside triphosphate hydrolases"/>
    <property type="match status" value="1"/>
</dbReference>
<dbReference type="Proteomes" id="UP000281549">
    <property type="component" value="Unassembled WGS sequence"/>
</dbReference>
<dbReference type="GO" id="GO:0000724">
    <property type="term" value="P:double-strand break repair via homologous recombination"/>
    <property type="evidence" value="ECO:0007669"/>
    <property type="project" value="TreeGrafter"/>
</dbReference>
<evidence type="ECO:0000313" key="7">
    <source>
        <dbReference type="Proteomes" id="UP000281549"/>
    </source>
</evidence>
<dbReference type="PANTHER" id="PTHR11630:SF48">
    <property type="entry name" value="DNA HELICASE MCM9"/>
    <property type="match status" value="1"/>
</dbReference>
<feature type="domain" description="MCM C-terminal AAA(+) ATPase" evidence="5">
    <location>
        <begin position="198"/>
        <end position="401"/>
    </location>
</feature>
<dbReference type="GO" id="GO:0016787">
    <property type="term" value="F:hydrolase activity"/>
    <property type="evidence" value="ECO:0007669"/>
    <property type="project" value="UniProtKB-KW"/>
</dbReference>
<dbReference type="AlphaFoldDB" id="A0A4P9YHY1"/>
<dbReference type="Pfam" id="PF17855">
    <property type="entry name" value="MCM_lid"/>
    <property type="match status" value="1"/>
</dbReference>
<accession>A0A4P9YHY1</accession>
<proteinExistence type="inferred from homology"/>
<dbReference type="SMART" id="SM00350">
    <property type="entry name" value="MCM"/>
    <property type="match status" value="1"/>
</dbReference>